<dbReference type="GO" id="GO:0005737">
    <property type="term" value="C:cytoplasm"/>
    <property type="evidence" value="ECO:0007669"/>
    <property type="project" value="TreeGrafter"/>
</dbReference>
<comment type="pathway">
    <text evidence="1">Lipid metabolism.</text>
</comment>
<dbReference type="CDD" id="cd02173">
    <property type="entry name" value="ECT"/>
    <property type="match status" value="1"/>
</dbReference>
<dbReference type="PANTHER" id="PTHR45780:SF2">
    <property type="entry name" value="ETHANOLAMINE-PHOSPHATE CYTIDYLYLTRANSFERASE"/>
    <property type="match status" value="1"/>
</dbReference>
<dbReference type="SUPFAM" id="SSF52374">
    <property type="entry name" value="Nucleotidylyl transferase"/>
    <property type="match status" value="2"/>
</dbReference>
<evidence type="ECO:0000256" key="6">
    <source>
        <dbReference type="ARBA" id="ARBA00023098"/>
    </source>
</evidence>
<evidence type="ECO:0000256" key="7">
    <source>
        <dbReference type="ARBA" id="ARBA00023209"/>
    </source>
</evidence>
<dbReference type="UniPathway" id="UPA00558">
    <property type="reaction ID" value="UER00742"/>
</dbReference>
<evidence type="ECO:0000256" key="11">
    <source>
        <dbReference type="ARBA" id="ARBA00031473"/>
    </source>
</evidence>
<comment type="similarity">
    <text evidence="2">Belongs to the cytidylyltransferase family.</text>
</comment>
<dbReference type="CDD" id="cd02174">
    <property type="entry name" value="CCT"/>
    <property type="match status" value="1"/>
</dbReference>
<keyword evidence="3" id="KW-0444">Lipid biosynthesis</keyword>
<keyword evidence="5" id="KW-0548">Nucleotidyltransferase</keyword>
<dbReference type="InterPro" id="IPR041723">
    <property type="entry name" value="CCT"/>
</dbReference>
<dbReference type="AlphaFoldDB" id="A0A1R2BUR2"/>
<sequence>MTDISFSGKESLFYFLSRMISLALKDEELKTMITTFWGSNKIVDKNILLIQDAENLSEDFIKEFQSFIHNNFSLSSPLEIYQEPIQLKKIPIHNKTTADPDRIYMDGCFDLMHSGHFNAIRQAKALGKTLVVGVHSDAEIARNKGPPVMNEQERYALARSCKWVDEVIENAPYSPTISLLDSFNCMYAAHGDDLSINENGDDCMSILKRAGRCKIFKRTEGISTTQIVGKLLLMTKDAWCNVSTPLKSNELIDQEVEKTSSEHKKNLLTTSRRISEFSNKKEPKPTDTIVYMDGTFDLFHIGHVETMRRAKEMGDFLIVGVHDDQTVNYYKGSNFPIMSLHDRVMCVLSTKWVDEVIIGAPWNITKQLITGFNIKIVVQGTVHKGDPEAKKWRKGSVDVDEDPYEVAKEIGIYREIESVNKLDTQDIISRIVENRVNYFSKFQVFTQREKKYDDTKVFVQEV</sequence>
<evidence type="ECO:0000256" key="3">
    <source>
        <dbReference type="ARBA" id="ARBA00022516"/>
    </source>
</evidence>
<evidence type="ECO:0000313" key="14">
    <source>
        <dbReference type="Proteomes" id="UP000187209"/>
    </source>
</evidence>
<evidence type="ECO:0000256" key="5">
    <source>
        <dbReference type="ARBA" id="ARBA00022695"/>
    </source>
</evidence>
<keyword evidence="8" id="KW-1208">Phospholipid metabolism</keyword>
<dbReference type="Pfam" id="PF01467">
    <property type="entry name" value="CTP_transf_like"/>
    <property type="match status" value="2"/>
</dbReference>
<dbReference type="Gene3D" id="3.40.50.620">
    <property type="entry name" value="HUPs"/>
    <property type="match status" value="2"/>
</dbReference>
<protein>
    <recommendedName>
        <fullName evidence="10">ethanolamine-phosphate cytidylyltransferase</fullName>
        <ecNumber evidence="10">2.7.7.14</ecNumber>
    </recommendedName>
    <alternativeName>
        <fullName evidence="11">CTP:phosphoethanolamine cytidylyltransferase</fullName>
    </alternativeName>
</protein>
<keyword evidence="6" id="KW-0443">Lipid metabolism</keyword>
<proteinExistence type="inferred from homology"/>
<evidence type="ECO:0000256" key="2">
    <source>
        <dbReference type="ARBA" id="ARBA00010101"/>
    </source>
</evidence>
<evidence type="ECO:0000259" key="12">
    <source>
        <dbReference type="Pfam" id="PF01467"/>
    </source>
</evidence>
<name>A0A1R2BUR2_9CILI</name>
<dbReference type="OrthoDB" id="40021at2759"/>
<dbReference type="GO" id="GO:0004306">
    <property type="term" value="F:ethanolamine-phosphate cytidylyltransferase activity"/>
    <property type="evidence" value="ECO:0007669"/>
    <property type="project" value="UniProtKB-EC"/>
</dbReference>
<dbReference type="EMBL" id="MPUH01000419">
    <property type="protein sequence ID" value="OMJ80538.1"/>
    <property type="molecule type" value="Genomic_DNA"/>
</dbReference>
<evidence type="ECO:0000256" key="9">
    <source>
        <dbReference type="ARBA" id="ARBA00024191"/>
    </source>
</evidence>
<evidence type="ECO:0000313" key="13">
    <source>
        <dbReference type="EMBL" id="OMJ80538.1"/>
    </source>
</evidence>
<comment type="caution">
    <text evidence="13">The sequence shown here is derived from an EMBL/GenBank/DDBJ whole genome shotgun (WGS) entry which is preliminary data.</text>
</comment>
<dbReference type="NCBIfam" id="TIGR00125">
    <property type="entry name" value="cyt_tran_rel"/>
    <property type="match status" value="2"/>
</dbReference>
<keyword evidence="7" id="KW-0594">Phospholipid biosynthesis</keyword>
<keyword evidence="4" id="KW-0808">Transferase</keyword>
<reference evidence="13 14" key="1">
    <citation type="submission" date="2016-11" db="EMBL/GenBank/DDBJ databases">
        <title>The macronuclear genome of Stentor coeruleus: a giant cell with tiny introns.</title>
        <authorList>
            <person name="Slabodnick M."/>
            <person name="Ruby J.G."/>
            <person name="Reiff S.B."/>
            <person name="Swart E.C."/>
            <person name="Gosai S."/>
            <person name="Prabakaran S."/>
            <person name="Witkowska E."/>
            <person name="Larue G.E."/>
            <person name="Fisher S."/>
            <person name="Freeman R.M."/>
            <person name="Gunawardena J."/>
            <person name="Chu W."/>
            <person name="Stover N.A."/>
            <person name="Gregory B.D."/>
            <person name="Nowacki M."/>
            <person name="Derisi J."/>
            <person name="Roy S.W."/>
            <person name="Marshall W.F."/>
            <person name="Sood P."/>
        </authorList>
    </citation>
    <scope>NUCLEOTIDE SEQUENCE [LARGE SCALE GENOMIC DNA]</scope>
    <source>
        <strain evidence="13">WM001</strain>
    </source>
</reference>
<comment type="pathway">
    <text evidence="9">Phospholipid metabolism; phosphatidylethanolamine biosynthesis; phosphatidylethanolamine from ethanolamine: step 2/3.</text>
</comment>
<evidence type="ECO:0000256" key="10">
    <source>
        <dbReference type="ARBA" id="ARBA00024221"/>
    </source>
</evidence>
<evidence type="ECO:0000256" key="8">
    <source>
        <dbReference type="ARBA" id="ARBA00023264"/>
    </source>
</evidence>
<gene>
    <name evidence="13" type="ORF">SteCoe_19180</name>
</gene>
<dbReference type="GO" id="GO:0006646">
    <property type="term" value="P:phosphatidylethanolamine biosynthetic process"/>
    <property type="evidence" value="ECO:0007669"/>
    <property type="project" value="UniProtKB-UniPathway"/>
</dbReference>
<dbReference type="PANTHER" id="PTHR45780">
    <property type="entry name" value="ETHANOLAMINE-PHOSPHATE CYTIDYLYLTRANSFERASE"/>
    <property type="match status" value="1"/>
</dbReference>
<dbReference type="InterPro" id="IPR044608">
    <property type="entry name" value="Ect1/PCYT2"/>
</dbReference>
<feature type="domain" description="Cytidyltransferase-like" evidence="12">
    <location>
        <begin position="291"/>
        <end position="381"/>
    </location>
</feature>
<dbReference type="InterPro" id="IPR004821">
    <property type="entry name" value="Cyt_trans-like"/>
</dbReference>
<accession>A0A1R2BUR2</accession>
<keyword evidence="14" id="KW-1185">Reference proteome</keyword>
<evidence type="ECO:0000256" key="4">
    <source>
        <dbReference type="ARBA" id="ARBA00022679"/>
    </source>
</evidence>
<dbReference type="EC" id="2.7.7.14" evidence="10"/>
<organism evidence="13 14">
    <name type="scientific">Stentor coeruleus</name>
    <dbReference type="NCBI Taxonomy" id="5963"/>
    <lineage>
        <taxon>Eukaryota</taxon>
        <taxon>Sar</taxon>
        <taxon>Alveolata</taxon>
        <taxon>Ciliophora</taxon>
        <taxon>Postciliodesmatophora</taxon>
        <taxon>Heterotrichea</taxon>
        <taxon>Heterotrichida</taxon>
        <taxon>Stentoridae</taxon>
        <taxon>Stentor</taxon>
    </lineage>
</organism>
<feature type="domain" description="Cytidyltransferase-like" evidence="12">
    <location>
        <begin position="104"/>
        <end position="228"/>
    </location>
</feature>
<evidence type="ECO:0000256" key="1">
    <source>
        <dbReference type="ARBA" id="ARBA00005189"/>
    </source>
</evidence>
<dbReference type="InterPro" id="IPR014729">
    <property type="entry name" value="Rossmann-like_a/b/a_fold"/>
</dbReference>
<dbReference type="Proteomes" id="UP000187209">
    <property type="component" value="Unassembled WGS sequence"/>
</dbReference>